<organism evidence="2 3">
    <name type="scientific">Candidatus Methylomirabilis limnetica</name>
    <dbReference type="NCBI Taxonomy" id="2033718"/>
    <lineage>
        <taxon>Bacteria</taxon>
        <taxon>Candidatus Methylomirabilota</taxon>
        <taxon>Candidatus Methylomirabilia</taxon>
        <taxon>Candidatus Methylomirabilales</taxon>
        <taxon>Candidatus Methylomirabilaceae</taxon>
        <taxon>Candidatus Methylomirabilis</taxon>
    </lineage>
</organism>
<proteinExistence type="predicted"/>
<keyword evidence="3" id="KW-1185">Reference proteome</keyword>
<comment type="caution">
    <text evidence="2">The sequence shown here is derived from an EMBL/GenBank/DDBJ whole genome shotgun (WGS) entry which is preliminary data.</text>
</comment>
<evidence type="ECO:0000313" key="3">
    <source>
        <dbReference type="Proteomes" id="UP000241436"/>
    </source>
</evidence>
<name>A0A2T4U119_9BACT</name>
<accession>A0A2T4U119</accession>
<sequence>MCQPNEVVRATPAAKSSGALTEIQQMQLECWTMFRDRLLEKKVLLLVQTPGPQYWLEIALGRSNIFLSNILDTYAGRIGIRIYRGNRIAEAALAQLEKDKDAIEKEIGEKLSWNPTPEKRDKIIGLFRNADVSNRDAWPEYCDWLVDCVGEFHQACVWRIKALT</sequence>
<dbReference type="Proteomes" id="UP000241436">
    <property type="component" value="Unassembled WGS sequence"/>
</dbReference>
<protein>
    <recommendedName>
        <fullName evidence="1">DUF4268 domain-containing protein</fullName>
    </recommendedName>
</protein>
<dbReference type="EMBL" id="NVQC01000008">
    <property type="protein sequence ID" value="PTL37063.1"/>
    <property type="molecule type" value="Genomic_DNA"/>
</dbReference>
<gene>
    <name evidence="2" type="ORF">CLG94_00595</name>
</gene>
<dbReference type="InterPro" id="IPR025364">
    <property type="entry name" value="DUF4268"/>
</dbReference>
<dbReference type="AlphaFoldDB" id="A0A2T4U119"/>
<reference evidence="2 3" key="1">
    <citation type="submission" date="2017-09" db="EMBL/GenBank/DDBJ databases">
        <title>Bloom of a denitrifying methanotroph, Candidatus Methylomirabilis limnetica, in a deep stratified lake.</title>
        <authorList>
            <person name="Graf J.S."/>
            <person name="Marchant H.K."/>
            <person name="Tienken D."/>
            <person name="Hach P.F."/>
            <person name="Brand A."/>
            <person name="Schubert C.J."/>
            <person name="Kuypers M.M."/>
            <person name="Milucka J."/>
        </authorList>
    </citation>
    <scope>NUCLEOTIDE SEQUENCE [LARGE SCALE GENOMIC DNA]</scope>
    <source>
        <strain evidence="2 3">Zug</strain>
    </source>
</reference>
<evidence type="ECO:0000259" key="1">
    <source>
        <dbReference type="Pfam" id="PF14088"/>
    </source>
</evidence>
<feature type="domain" description="DUF4268" evidence="1">
    <location>
        <begin position="27"/>
        <end position="155"/>
    </location>
</feature>
<dbReference type="Pfam" id="PF14088">
    <property type="entry name" value="DUF4268"/>
    <property type="match status" value="1"/>
</dbReference>
<evidence type="ECO:0000313" key="2">
    <source>
        <dbReference type="EMBL" id="PTL37063.1"/>
    </source>
</evidence>
<reference evidence="3" key="2">
    <citation type="journal article" date="2018" name="Environ. Microbiol.">
        <title>Bloom of a denitrifying methanotroph, 'Candidatus Methylomirabilis limnetica', in a deep stratified lake.</title>
        <authorList>
            <person name="Graf J.S."/>
            <person name="Mayr M.J."/>
            <person name="Marchant H.K."/>
            <person name="Tienken D."/>
            <person name="Hach P.F."/>
            <person name="Brand A."/>
            <person name="Schubert C.J."/>
            <person name="Kuypers M.M."/>
            <person name="Milucka J."/>
        </authorList>
    </citation>
    <scope>NUCLEOTIDE SEQUENCE [LARGE SCALE GENOMIC DNA]</scope>
    <source>
        <strain evidence="3">Zug</strain>
    </source>
</reference>